<dbReference type="PROSITE" id="PS51670">
    <property type="entry name" value="SHKT"/>
    <property type="match status" value="2"/>
</dbReference>
<accession>A0A0D8XV63</accession>
<feature type="domain" description="ShKT" evidence="3">
    <location>
        <begin position="90"/>
        <end position="127"/>
    </location>
</feature>
<evidence type="ECO:0000313" key="5">
    <source>
        <dbReference type="Proteomes" id="UP000053766"/>
    </source>
</evidence>
<sequence length="137" mass="14883">MHMLLINSLLLAFTIEAIGATTTTASMTTVTVNSTTSNSTTSPTTAIDKKCEDVLKNCSKYLSTICGNLAYRSLMKTKCAKTCKLCNVTCFDKAKKCSEWNSSGFCASNFYSNEVKMKYCAATCNLCEGDSKNTQKP</sequence>
<keyword evidence="2" id="KW-0732">Signal</keyword>
<dbReference type="Gene3D" id="1.10.10.1940">
    <property type="match status" value="2"/>
</dbReference>
<organism evidence="4 5">
    <name type="scientific">Dictyocaulus viviparus</name>
    <name type="common">Bovine lungworm</name>
    <dbReference type="NCBI Taxonomy" id="29172"/>
    <lineage>
        <taxon>Eukaryota</taxon>
        <taxon>Metazoa</taxon>
        <taxon>Ecdysozoa</taxon>
        <taxon>Nematoda</taxon>
        <taxon>Chromadorea</taxon>
        <taxon>Rhabditida</taxon>
        <taxon>Rhabditina</taxon>
        <taxon>Rhabditomorpha</taxon>
        <taxon>Strongyloidea</taxon>
        <taxon>Metastrongylidae</taxon>
        <taxon>Dictyocaulus</taxon>
    </lineage>
</organism>
<dbReference type="OrthoDB" id="5830370at2759"/>
<evidence type="ECO:0000313" key="4">
    <source>
        <dbReference type="EMBL" id="KJH48518.1"/>
    </source>
</evidence>
<dbReference type="PANTHER" id="PTHR21724">
    <property type="entry name" value="SHKT DOMAIN-CONTAINING PROTEIN"/>
    <property type="match status" value="1"/>
</dbReference>
<proteinExistence type="predicted"/>
<comment type="caution">
    <text evidence="1">Lacks conserved residue(s) required for the propagation of feature annotation.</text>
</comment>
<reference evidence="5" key="2">
    <citation type="journal article" date="2016" name="Sci. Rep.">
        <title>Dictyocaulus viviparus genome, variome and transcriptome elucidate lungworm biology and support future intervention.</title>
        <authorList>
            <person name="McNulty S.N."/>
            <person name="Strube C."/>
            <person name="Rosa B.A."/>
            <person name="Martin J.C."/>
            <person name="Tyagi R."/>
            <person name="Choi Y.J."/>
            <person name="Wang Q."/>
            <person name="Hallsworth Pepin K."/>
            <person name="Zhang X."/>
            <person name="Ozersky P."/>
            <person name="Wilson R.K."/>
            <person name="Sternberg P.W."/>
            <person name="Gasser R.B."/>
            <person name="Mitreva M."/>
        </authorList>
    </citation>
    <scope>NUCLEOTIDE SEQUENCE [LARGE SCALE GENOMIC DNA]</scope>
    <source>
        <strain evidence="5">HannoverDv2000</strain>
    </source>
</reference>
<dbReference type="Pfam" id="PF01549">
    <property type="entry name" value="ShK"/>
    <property type="match status" value="2"/>
</dbReference>
<feature type="domain" description="ShKT" evidence="3">
    <location>
        <begin position="51"/>
        <end position="86"/>
    </location>
</feature>
<evidence type="ECO:0000256" key="1">
    <source>
        <dbReference type="PROSITE-ProRule" id="PRU01005"/>
    </source>
</evidence>
<dbReference type="InterPro" id="IPR003582">
    <property type="entry name" value="ShKT_dom"/>
</dbReference>
<dbReference type="PANTHER" id="PTHR21724:SF109">
    <property type="entry name" value="SHKT DOMAIN-CONTAINING PROTEIN"/>
    <property type="match status" value="1"/>
</dbReference>
<dbReference type="EMBL" id="KN716265">
    <property type="protein sequence ID" value="KJH48518.1"/>
    <property type="molecule type" value="Genomic_DNA"/>
</dbReference>
<keyword evidence="5" id="KW-1185">Reference proteome</keyword>
<dbReference type="SMART" id="SM00254">
    <property type="entry name" value="ShKT"/>
    <property type="match status" value="2"/>
</dbReference>
<feature type="signal peptide" evidence="2">
    <location>
        <begin position="1"/>
        <end position="19"/>
    </location>
</feature>
<name>A0A0D8XV63_DICVI</name>
<dbReference type="Proteomes" id="UP000053766">
    <property type="component" value="Unassembled WGS sequence"/>
</dbReference>
<evidence type="ECO:0000259" key="3">
    <source>
        <dbReference type="PROSITE" id="PS51670"/>
    </source>
</evidence>
<dbReference type="AlphaFoldDB" id="A0A0D8XV63"/>
<reference evidence="4 5" key="1">
    <citation type="submission" date="2013-11" db="EMBL/GenBank/DDBJ databases">
        <title>Draft genome of the bovine lungworm Dictyocaulus viviparus.</title>
        <authorList>
            <person name="Mitreva M."/>
        </authorList>
    </citation>
    <scope>NUCLEOTIDE SEQUENCE [LARGE SCALE GENOMIC DNA]</scope>
    <source>
        <strain evidence="4 5">HannoverDv2000</strain>
    </source>
</reference>
<protein>
    <submittedName>
        <fullName evidence="4">ShTK domain protein</fullName>
    </submittedName>
</protein>
<gene>
    <name evidence="4" type="ORF">DICVIV_05368</name>
</gene>
<feature type="chain" id="PRO_5002336095" evidence="2">
    <location>
        <begin position="20"/>
        <end position="137"/>
    </location>
</feature>
<evidence type="ECO:0000256" key="2">
    <source>
        <dbReference type="SAM" id="SignalP"/>
    </source>
</evidence>